<dbReference type="PROSITE" id="PS51742">
    <property type="entry name" value="PPC"/>
    <property type="match status" value="1"/>
</dbReference>
<dbReference type="EMBL" id="PDEP01000012">
    <property type="protein sequence ID" value="PEN05632.1"/>
    <property type="molecule type" value="Genomic_DNA"/>
</dbReference>
<dbReference type="PIRSF" id="PIRSF016702">
    <property type="entry name" value="DNA_bp_PD1"/>
    <property type="match status" value="1"/>
</dbReference>
<dbReference type="PANTHER" id="PTHR34988:SF1">
    <property type="entry name" value="DNA-BINDING PROTEIN"/>
    <property type="match status" value="1"/>
</dbReference>
<gene>
    <name evidence="2" type="ORF">CRI93_12010</name>
</gene>
<dbReference type="AlphaFoldDB" id="A0A2H3NQS7"/>
<organism evidence="2 3">
    <name type="scientific">Longimonas halophila</name>
    <dbReference type="NCBI Taxonomy" id="1469170"/>
    <lineage>
        <taxon>Bacteria</taxon>
        <taxon>Pseudomonadati</taxon>
        <taxon>Rhodothermota</taxon>
        <taxon>Rhodothermia</taxon>
        <taxon>Rhodothermales</taxon>
        <taxon>Salisaetaceae</taxon>
        <taxon>Longimonas</taxon>
    </lineage>
</organism>
<evidence type="ECO:0000313" key="2">
    <source>
        <dbReference type="EMBL" id="PEN05632.1"/>
    </source>
</evidence>
<dbReference type="Gene3D" id="3.30.1330.80">
    <property type="entry name" value="Hypothetical protein, similar to alpha- acetolactate decarboxylase, domain 2"/>
    <property type="match status" value="1"/>
</dbReference>
<name>A0A2H3NQS7_9BACT</name>
<dbReference type="CDD" id="cd11378">
    <property type="entry name" value="DUF296"/>
    <property type="match status" value="1"/>
</dbReference>
<dbReference type="SUPFAM" id="SSF117856">
    <property type="entry name" value="AF0104/ALDC/Ptd012-like"/>
    <property type="match status" value="1"/>
</dbReference>
<keyword evidence="3" id="KW-1185">Reference proteome</keyword>
<comment type="caution">
    <text evidence="2">The sequence shown here is derived from an EMBL/GenBank/DDBJ whole genome shotgun (WGS) entry which is preliminary data.</text>
</comment>
<dbReference type="InterPro" id="IPR025707">
    <property type="entry name" value="DNA_bp_PD1"/>
</dbReference>
<sequence length="145" mass="15962">MSYRALSLDPDASHLLVLDQNADFMESLIDFATTHDVPSATFYGIGAFSEATIAFFDREEQVYDPIAVNQQVEVLHVTGNLTWHEGAVRVHAHATLGRPDGSTLGGHLVDATVWPTLELQCQTYNTRVERLQNEAVGLPLIPQST</sequence>
<evidence type="ECO:0000259" key="1">
    <source>
        <dbReference type="PROSITE" id="PS51742"/>
    </source>
</evidence>
<feature type="domain" description="PPC" evidence="1">
    <location>
        <begin position="8"/>
        <end position="144"/>
    </location>
</feature>
<protein>
    <recommendedName>
        <fullName evidence="1">PPC domain-containing protein</fullName>
    </recommendedName>
</protein>
<dbReference type="Pfam" id="PF03479">
    <property type="entry name" value="PCC"/>
    <property type="match status" value="1"/>
</dbReference>
<dbReference type="PANTHER" id="PTHR34988">
    <property type="entry name" value="PROTEIN, PUTATIVE-RELATED"/>
    <property type="match status" value="1"/>
</dbReference>
<dbReference type="Proteomes" id="UP000221024">
    <property type="component" value="Unassembled WGS sequence"/>
</dbReference>
<proteinExistence type="predicted"/>
<evidence type="ECO:0000313" key="3">
    <source>
        <dbReference type="Proteomes" id="UP000221024"/>
    </source>
</evidence>
<dbReference type="RefSeq" id="WP_098062887.1">
    <property type="nucleotide sequence ID" value="NZ_PDEP01000012.1"/>
</dbReference>
<dbReference type="OrthoDB" id="9798999at2"/>
<dbReference type="InterPro" id="IPR005175">
    <property type="entry name" value="PPC_dom"/>
</dbReference>
<reference evidence="2 3" key="1">
    <citation type="submission" date="2017-10" db="EMBL/GenBank/DDBJ databases">
        <title>Draft genome of Longimonas halophila.</title>
        <authorList>
            <person name="Goh K.M."/>
            <person name="Shamsir M.S."/>
            <person name="Lim S.W."/>
        </authorList>
    </citation>
    <scope>NUCLEOTIDE SEQUENCE [LARGE SCALE GENOMIC DNA]</scope>
    <source>
        <strain evidence="2 3">KCTC 42399</strain>
    </source>
</reference>
<accession>A0A2H3NQS7</accession>